<dbReference type="AlphaFoldDB" id="A0A286FY77"/>
<accession>A0A286FY77</accession>
<evidence type="ECO:0000256" key="1">
    <source>
        <dbReference type="ARBA" id="ARBA00004141"/>
    </source>
</evidence>
<evidence type="ECO:0000313" key="10">
    <source>
        <dbReference type="Proteomes" id="UP000219452"/>
    </source>
</evidence>
<evidence type="ECO:0000256" key="2">
    <source>
        <dbReference type="ARBA" id="ARBA00006175"/>
    </source>
</evidence>
<proteinExistence type="inferred from homology"/>
<evidence type="ECO:0000256" key="5">
    <source>
        <dbReference type="ARBA" id="ARBA00022989"/>
    </source>
</evidence>
<dbReference type="PANTHER" id="PTHR43829:SF9">
    <property type="entry name" value="AQUAPORIN-9"/>
    <property type="match status" value="1"/>
</dbReference>
<name>A0A286FY77_9BACT</name>
<reference evidence="10" key="1">
    <citation type="submission" date="2017-09" db="EMBL/GenBank/DDBJ databases">
        <authorList>
            <person name="Varghese N."/>
            <person name="Submissions S."/>
        </authorList>
    </citation>
    <scope>NUCLEOTIDE SEQUENCE [LARGE SCALE GENOMIC DNA]</scope>
    <source>
        <strain evidence="10">DSM 29961</strain>
    </source>
</reference>
<dbReference type="Gene3D" id="1.20.1080.10">
    <property type="entry name" value="Glycerol uptake facilitator protein"/>
    <property type="match status" value="1"/>
</dbReference>
<dbReference type="InterPro" id="IPR022357">
    <property type="entry name" value="MIP_CS"/>
</dbReference>
<dbReference type="GO" id="GO:0005886">
    <property type="term" value="C:plasma membrane"/>
    <property type="evidence" value="ECO:0007669"/>
    <property type="project" value="TreeGrafter"/>
</dbReference>
<dbReference type="InterPro" id="IPR000425">
    <property type="entry name" value="MIP"/>
</dbReference>
<dbReference type="Pfam" id="PF00230">
    <property type="entry name" value="MIP"/>
    <property type="match status" value="1"/>
</dbReference>
<feature type="transmembrane region" description="Helical" evidence="8">
    <location>
        <begin position="217"/>
        <end position="239"/>
    </location>
</feature>
<dbReference type="EMBL" id="OCNH01000002">
    <property type="protein sequence ID" value="SOD88237.1"/>
    <property type="molecule type" value="Genomic_DNA"/>
</dbReference>
<dbReference type="PROSITE" id="PS00221">
    <property type="entry name" value="MIP"/>
    <property type="match status" value="1"/>
</dbReference>
<gene>
    <name evidence="9" type="ORF">SAMN06269250_2567</name>
</gene>
<dbReference type="GO" id="GO:0015254">
    <property type="term" value="F:glycerol channel activity"/>
    <property type="evidence" value="ECO:0007669"/>
    <property type="project" value="TreeGrafter"/>
</dbReference>
<dbReference type="InterPro" id="IPR050363">
    <property type="entry name" value="MIP/Aquaporin"/>
</dbReference>
<dbReference type="PRINTS" id="PR00783">
    <property type="entry name" value="MINTRINSICP"/>
</dbReference>
<evidence type="ECO:0000313" key="9">
    <source>
        <dbReference type="EMBL" id="SOD88237.1"/>
    </source>
</evidence>
<dbReference type="Proteomes" id="UP000219452">
    <property type="component" value="Unassembled WGS sequence"/>
</dbReference>
<sequence length="241" mass="25058">MQTSPFLGELIGTMVLILLGNGVVANVVLKQTKGEAGGWIVITAGWAFAVTMGVFVAKAFGSVDAHLNPAVTVAFAVATDDFSHMVPYITAQLIGAFLGATLVWLHYLPHWAATPDHDAKLACFATGPAIRKPSANFVSEAMATLVLILGLAGISSKHLGELAIGVGPYLVGILVWSIGLSLGGTTGYAMSPARDFSPRLAHALLPIPAKGSSDWSYAWVPVVGPLVGAAIGGLLIRWFTL</sequence>
<protein>
    <submittedName>
        <fullName evidence="9">Glycerol uptake facilitator protein</fullName>
    </submittedName>
</protein>
<evidence type="ECO:0000256" key="4">
    <source>
        <dbReference type="ARBA" id="ARBA00022692"/>
    </source>
</evidence>
<evidence type="ECO:0000256" key="8">
    <source>
        <dbReference type="SAM" id="Phobius"/>
    </source>
</evidence>
<dbReference type="PANTHER" id="PTHR43829">
    <property type="entry name" value="AQUAPORIN OR AQUAGLYCEROPORIN RELATED"/>
    <property type="match status" value="1"/>
</dbReference>
<evidence type="ECO:0000256" key="6">
    <source>
        <dbReference type="ARBA" id="ARBA00023136"/>
    </source>
</evidence>
<evidence type="ECO:0000256" key="3">
    <source>
        <dbReference type="ARBA" id="ARBA00022448"/>
    </source>
</evidence>
<dbReference type="SUPFAM" id="SSF81338">
    <property type="entry name" value="Aquaporin-like"/>
    <property type="match status" value="1"/>
</dbReference>
<feature type="transmembrane region" description="Helical" evidence="8">
    <location>
        <begin position="166"/>
        <end position="190"/>
    </location>
</feature>
<feature type="transmembrane region" description="Helical" evidence="8">
    <location>
        <begin position="6"/>
        <end position="29"/>
    </location>
</feature>
<keyword evidence="4 7" id="KW-0812">Transmembrane</keyword>
<keyword evidence="3 7" id="KW-0813">Transport</keyword>
<keyword evidence="5 8" id="KW-1133">Transmembrane helix</keyword>
<feature type="transmembrane region" description="Helical" evidence="8">
    <location>
        <begin position="36"/>
        <end position="57"/>
    </location>
</feature>
<keyword evidence="10" id="KW-1185">Reference proteome</keyword>
<comment type="subcellular location">
    <subcellularLocation>
        <location evidence="1">Membrane</location>
        <topology evidence="1">Multi-pass membrane protein</topology>
    </subcellularLocation>
</comment>
<keyword evidence="6 8" id="KW-0472">Membrane</keyword>
<feature type="transmembrane region" description="Helical" evidence="8">
    <location>
        <begin position="85"/>
        <end position="105"/>
    </location>
</feature>
<dbReference type="OrthoDB" id="9807293at2"/>
<dbReference type="RefSeq" id="WP_097126214.1">
    <property type="nucleotide sequence ID" value="NZ_OCNH01000002.1"/>
</dbReference>
<dbReference type="InterPro" id="IPR023271">
    <property type="entry name" value="Aquaporin-like"/>
</dbReference>
<organism evidence="9 10">
    <name type="scientific">Spirosoma fluviale</name>
    <dbReference type="NCBI Taxonomy" id="1597977"/>
    <lineage>
        <taxon>Bacteria</taxon>
        <taxon>Pseudomonadati</taxon>
        <taxon>Bacteroidota</taxon>
        <taxon>Cytophagia</taxon>
        <taxon>Cytophagales</taxon>
        <taxon>Cytophagaceae</taxon>
        <taxon>Spirosoma</taxon>
    </lineage>
</organism>
<evidence type="ECO:0000256" key="7">
    <source>
        <dbReference type="RuleBase" id="RU000477"/>
    </source>
</evidence>
<comment type="similarity">
    <text evidence="2 7">Belongs to the MIP/aquaporin (TC 1.A.8) family.</text>
</comment>